<dbReference type="EMBL" id="JAMZEB010000002">
    <property type="protein sequence ID" value="MCP2363070.1"/>
    <property type="molecule type" value="Genomic_DNA"/>
</dbReference>
<organism evidence="2 3">
    <name type="scientific">Nonomuraea thailandensis</name>
    <dbReference type="NCBI Taxonomy" id="1188745"/>
    <lineage>
        <taxon>Bacteria</taxon>
        <taxon>Bacillati</taxon>
        <taxon>Actinomycetota</taxon>
        <taxon>Actinomycetes</taxon>
        <taxon>Streptosporangiales</taxon>
        <taxon>Streptosporangiaceae</taxon>
        <taxon>Nonomuraea</taxon>
    </lineage>
</organism>
<proteinExistence type="predicted"/>
<evidence type="ECO:0000313" key="3">
    <source>
        <dbReference type="Proteomes" id="UP001139648"/>
    </source>
</evidence>
<name>A0A9X2K7X7_9ACTN</name>
<accession>A0A9X2K7X7</accession>
<feature type="compositionally biased region" description="Low complexity" evidence="1">
    <location>
        <begin position="49"/>
        <end position="59"/>
    </location>
</feature>
<gene>
    <name evidence="2" type="ORF">HD597_010090</name>
</gene>
<comment type="caution">
    <text evidence="2">The sequence shown here is derived from an EMBL/GenBank/DDBJ whole genome shotgun (WGS) entry which is preliminary data.</text>
</comment>
<protein>
    <submittedName>
        <fullName evidence="2">Uncharacterized protein</fullName>
    </submittedName>
</protein>
<reference evidence="2" key="1">
    <citation type="submission" date="2022-06" db="EMBL/GenBank/DDBJ databases">
        <title>Sequencing the genomes of 1000 actinobacteria strains.</title>
        <authorList>
            <person name="Klenk H.-P."/>
        </authorList>
    </citation>
    <scope>NUCLEOTIDE SEQUENCE</scope>
    <source>
        <strain evidence="2">DSM 46694</strain>
    </source>
</reference>
<dbReference type="AlphaFoldDB" id="A0A9X2K7X7"/>
<keyword evidence="3" id="KW-1185">Reference proteome</keyword>
<dbReference type="RefSeq" id="WP_253754387.1">
    <property type="nucleotide sequence ID" value="NZ_BAABKA010000023.1"/>
</dbReference>
<feature type="compositionally biased region" description="Acidic residues" evidence="1">
    <location>
        <begin position="33"/>
        <end position="48"/>
    </location>
</feature>
<evidence type="ECO:0000313" key="2">
    <source>
        <dbReference type="EMBL" id="MCP2363070.1"/>
    </source>
</evidence>
<sequence length="73" mass="7873">MPKMIRVRSKLTGLETQINELAFGAFAAHYDRLDDDQAPTADEPDGAEQSEPPAEAAASGKNTRRTAAAKDKE</sequence>
<feature type="region of interest" description="Disordered" evidence="1">
    <location>
        <begin position="33"/>
        <end position="73"/>
    </location>
</feature>
<dbReference type="Proteomes" id="UP001139648">
    <property type="component" value="Unassembled WGS sequence"/>
</dbReference>
<evidence type="ECO:0000256" key="1">
    <source>
        <dbReference type="SAM" id="MobiDB-lite"/>
    </source>
</evidence>